<dbReference type="Gene3D" id="3.30.70.2970">
    <property type="entry name" value="Protein of unknown function (DUF541), domain 2"/>
    <property type="match status" value="1"/>
</dbReference>
<organism evidence="4 5">
    <name type="scientific">Gluconacetobacter liquefaciens</name>
    <name type="common">Acetobacter liquefaciens</name>
    <dbReference type="NCBI Taxonomy" id="89584"/>
    <lineage>
        <taxon>Bacteria</taxon>
        <taxon>Pseudomonadati</taxon>
        <taxon>Pseudomonadota</taxon>
        <taxon>Alphaproteobacteria</taxon>
        <taxon>Acetobacterales</taxon>
        <taxon>Acetobacteraceae</taxon>
        <taxon>Gluconacetobacter</taxon>
    </lineage>
</organism>
<evidence type="ECO:0000256" key="2">
    <source>
        <dbReference type="SAM" id="SignalP"/>
    </source>
</evidence>
<dbReference type="Pfam" id="PF04402">
    <property type="entry name" value="SIMPL"/>
    <property type="match status" value="1"/>
</dbReference>
<evidence type="ECO:0000313" key="6">
    <source>
        <dbReference type="Proteomes" id="UP000562982"/>
    </source>
</evidence>
<dbReference type="EMBL" id="QQAW01000001">
    <property type="protein sequence ID" value="RDI40615.1"/>
    <property type="molecule type" value="Genomic_DNA"/>
</dbReference>
<feature type="chain" id="PRO_5044585343" evidence="2">
    <location>
        <begin position="27"/>
        <end position="247"/>
    </location>
</feature>
<dbReference type="PANTHER" id="PTHR34387:SF1">
    <property type="entry name" value="PERIPLASMIC IMMUNOGENIC PROTEIN"/>
    <property type="match status" value="1"/>
</dbReference>
<evidence type="ECO:0000256" key="1">
    <source>
        <dbReference type="SAM" id="MobiDB-lite"/>
    </source>
</evidence>
<feature type="signal peptide" evidence="2">
    <location>
        <begin position="1"/>
        <end position="26"/>
    </location>
</feature>
<keyword evidence="2" id="KW-0732">Signal</keyword>
<name>A0A370G9W7_GLULI</name>
<dbReference type="Proteomes" id="UP000254958">
    <property type="component" value="Unassembled WGS sequence"/>
</dbReference>
<comment type="caution">
    <text evidence="4">The sequence shown here is derived from an EMBL/GenBank/DDBJ whole genome shotgun (WGS) entry which is preliminary data.</text>
</comment>
<dbReference type="OrthoDB" id="7225427at2"/>
<reference evidence="4 5" key="1">
    <citation type="submission" date="2018-07" db="EMBL/GenBank/DDBJ databases">
        <title>Genomic Encyclopedia of Type Strains, Phase IV (KMG-IV): sequencing the most valuable type-strain genomes for metagenomic binning, comparative biology and taxonomic classification.</title>
        <authorList>
            <person name="Goeker M."/>
        </authorList>
    </citation>
    <scope>NUCLEOTIDE SEQUENCE [LARGE SCALE GENOMIC DNA]</scope>
    <source>
        <strain evidence="4 5">DSM 5603</strain>
    </source>
</reference>
<sequence>MTAFRCLALGACALTAATLVPLAASAQDMPPDQGPGMPEMLPRHAPAGTALTLSGTGTVHAAPDQLTATLFAEASAASAAAAQAHVNTLANTAIDAGKAGNFTTVTENYSADHNDGGKAPAWTARQTIRLTGADGAALLTLVGQLQAKGLALSGLDWSLSADLRQSLMRQAEAAALTDARQRAEAAAKVLGLKVASIRSISLSDRGMPRPMPMMMMARAASAPVAPGAPAEQQDVSASASATFVLTP</sequence>
<dbReference type="InterPro" id="IPR007497">
    <property type="entry name" value="SIMPL/DUF541"/>
</dbReference>
<proteinExistence type="predicted"/>
<dbReference type="PANTHER" id="PTHR34387">
    <property type="entry name" value="SLR1258 PROTEIN"/>
    <property type="match status" value="1"/>
</dbReference>
<dbReference type="AlphaFoldDB" id="A0A370G9W7"/>
<dbReference type="GO" id="GO:0006974">
    <property type="term" value="P:DNA damage response"/>
    <property type="evidence" value="ECO:0007669"/>
    <property type="project" value="TreeGrafter"/>
</dbReference>
<feature type="region of interest" description="Disordered" evidence="1">
    <location>
        <begin position="27"/>
        <end position="48"/>
    </location>
</feature>
<accession>A0A370G9W7</accession>
<evidence type="ECO:0000313" key="5">
    <source>
        <dbReference type="Proteomes" id="UP000254958"/>
    </source>
</evidence>
<evidence type="ECO:0000313" key="3">
    <source>
        <dbReference type="EMBL" id="MBB2185183.1"/>
    </source>
</evidence>
<keyword evidence="5" id="KW-1185">Reference proteome</keyword>
<evidence type="ECO:0000313" key="4">
    <source>
        <dbReference type="EMBL" id="RDI40615.1"/>
    </source>
</evidence>
<reference evidence="3 6" key="2">
    <citation type="submission" date="2020-04" db="EMBL/GenBank/DDBJ databases">
        <title>Description of novel Gluconacetobacter.</title>
        <authorList>
            <person name="Sombolestani A."/>
        </authorList>
    </citation>
    <scope>NUCLEOTIDE SEQUENCE [LARGE SCALE GENOMIC DNA]</scope>
    <source>
        <strain evidence="3 6">LMG 1382</strain>
    </source>
</reference>
<dbReference type="Gene3D" id="3.30.110.170">
    <property type="entry name" value="Protein of unknown function (DUF541), domain 1"/>
    <property type="match status" value="1"/>
</dbReference>
<dbReference type="Proteomes" id="UP000562982">
    <property type="component" value="Unassembled WGS sequence"/>
</dbReference>
<dbReference type="RefSeq" id="WP_114725530.1">
    <property type="nucleotide sequence ID" value="NZ_BJMI01000004.1"/>
</dbReference>
<dbReference type="InterPro" id="IPR052022">
    <property type="entry name" value="26kDa_periplasmic_antigen"/>
</dbReference>
<protein>
    <submittedName>
        <fullName evidence="4">Putative secreted protein</fullName>
    </submittedName>
    <submittedName>
        <fullName evidence="3">SIMPL domain-containing protein</fullName>
    </submittedName>
</protein>
<gene>
    <name evidence="4" type="ORF">C7453_101413</name>
    <name evidence="3" type="ORF">HLH32_02040</name>
</gene>
<dbReference type="EMBL" id="JABEQI010000001">
    <property type="protein sequence ID" value="MBB2185183.1"/>
    <property type="molecule type" value="Genomic_DNA"/>
</dbReference>